<feature type="domain" description="F-box protein Hrt3/FBXO9 C-terminal" evidence="4">
    <location>
        <begin position="236"/>
        <end position="318"/>
    </location>
</feature>
<evidence type="ECO:0000256" key="3">
    <source>
        <dbReference type="SAM" id="MobiDB-lite"/>
    </source>
</evidence>
<dbReference type="InterPro" id="IPR036047">
    <property type="entry name" value="F-box-like_dom_sf"/>
</dbReference>
<dbReference type="PROSITE" id="PS50005">
    <property type="entry name" value="TPR"/>
    <property type="match status" value="1"/>
</dbReference>
<dbReference type="InterPro" id="IPR019734">
    <property type="entry name" value="TPR_rpt"/>
</dbReference>
<dbReference type="GO" id="GO:0031146">
    <property type="term" value="P:SCF-dependent proteasomal ubiquitin-dependent protein catabolic process"/>
    <property type="evidence" value="ECO:0007669"/>
    <property type="project" value="TreeGrafter"/>
</dbReference>
<proteinExistence type="predicted"/>
<name>A0A0G4G4H2_9ALVE</name>
<dbReference type="Pfam" id="PF19270">
    <property type="entry name" value="FBO_C"/>
    <property type="match status" value="1"/>
</dbReference>
<feature type="region of interest" description="Disordered" evidence="3">
    <location>
        <begin position="327"/>
        <end position="387"/>
    </location>
</feature>
<sequence>MTSRSPPRKIADPLPATSPAPSASTAASSSSSSSHDAAERKAVAIDLWKKGLAFESMGRIMEAVEHYRKAEKLYPDLDQRNIMPDNPEGFSLDPSEREAKAATALLSDEPPTGGSLSGWSLLLSLPEEIVQRFPPFMDAFSLDRAAMSCRPLFRTFRSQDVWRCLCALRFGKSCLSTGVVGGSSDSSAEGSGSAPAVSRGGQSEGEGRAEGTAVGGGGVGDILPSLPGLSNDVRIFGSDWRRMYLEKLRIRYDGVYISKNTYFRKVRDVGNIHMEEPKGHNKKPLVAVTFWRYIRFIPGTSKALVVRSEADPRLVVRALKAFDLRNPAHTGEREREQGSDVQGLRHQQRLSQHMQTGGRGEQPGGISSSSSGGGAPSSSQGGDGRAFLDKATKMPSATLLPNDETVLNREAAKLIQDILVADWRVDGDVVVLHYANSKDAPVFTIEAELQLSHLPRGRFNSRLKWMACKETHLRAANPESCPLTLSNEHFKPFALQRIKAYEVLF</sequence>
<dbReference type="GO" id="GO:0005737">
    <property type="term" value="C:cytoplasm"/>
    <property type="evidence" value="ECO:0007669"/>
    <property type="project" value="TreeGrafter"/>
</dbReference>
<feature type="compositionally biased region" description="Low complexity" evidence="3">
    <location>
        <begin position="15"/>
        <end position="34"/>
    </location>
</feature>
<keyword evidence="1" id="KW-0833">Ubl conjugation pathway</keyword>
<evidence type="ECO:0000313" key="5">
    <source>
        <dbReference type="EMBL" id="CEM23260.1"/>
    </source>
</evidence>
<accession>A0A0G4G4H2</accession>
<keyword evidence="2" id="KW-0802">TPR repeat</keyword>
<feature type="compositionally biased region" description="Low complexity" evidence="3">
    <location>
        <begin position="181"/>
        <end position="198"/>
    </location>
</feature>
<dbReference type="GO" id="GO:0019005">
    <property type="term" value="C:SCF ubiquitin ligase complex"/>
    <property type="evidence" value="ECO:0007669"/>
    <property type="project" value="TreeGrafter"/>
</dbReference>
<feature type="compositionally biased region" description="Low complexity" evidence="3">
    <location>
        <begin position="364"/>
        <end position="380"/>
    </location>
</feature>
<feature type="region of interest" description="Disordered" evidence="3">
    <location>
        <begin position="1"/>
        <end position="36"/>
    </location>
</feature>
<evidence type="ECO:0000259" key="4">
    <source>
        <dbReference type="Pfam" id="PF19270"/>
    </source>
</evidence>
<feature type="region of interest" description="Disordered" evidence="3">
    <location>
        <begin position="181"/>
        <end position="216"/>
    </location>
</feature>
<dbReference type="SUPFAM" id="SSF81383">
    <property type="entry name" value="F-box domain"/>
    <property type="match status" value="1"/>
</dbReference>
<reference evidence="5" key="1">
    <citation type="submission" date="2014-11" db="EMBL/GenBank/DDBJ databases">
        <authorList>
            <person name="Otto D Thomas"/>
            <person name="Naeem Raeece"/>
        </authorList>
    </citation>
    <scope>NUCLEOTIDE SEQUENCE</scope>
</reference>
<dbReference type="EMBL" id="CDMZ01000882">
    <property type="protein sequence ID" value="CEM23260.1"/>
    <property type="molecule type" value="Genomic_DNA"/>
</dbReference>
<organism evidence="5">
    <name type="scientific">Chromera velia CCMP2878</name>
    <dbReference type="NCBI Taxonomy" id="1169474"/>
    <lineage>
        <taxon>Eukaryota</taxon>
        <taxon>Sar</taxon>
        <taxon>Alveolata</taxon>
        <taxon>Colpodellida</taxon>
        <taxon>Chromeraceae</taxon>
        <taxon>Chromera</taxon>
    </lineage>
</organism>
<protein>
    <recommendedName>
        <fullName evidence="4">F-box protein Hrt3/FBXO9 C-terminal domain-containing protein</fullName>
    </recommendedName>
</protein>
<dbReference type="AlphaFoldDB" id="A0A0G4G4H2"/>
<dbReference type="PANTHER" id="PTHR12874">
    <property type="entry name" value="F-BOX ONLY PROTEIN 48-RELATED"/>
    <property type="match status" value="1"/>
</dbReference>
<dbReference type="PANTHER" id="PTHR12874:SF9">
    <property type="entry name" value="F-BOX ONLY PROTEIN 48"/>
    <property type="match status" value="1"/>
</dbReference>
<evidence type="ECO:0000256" key="2">
    <source>
        <dbReference type="PROSITE-ProRule" id="PRU00339"/>
    </source>
</evidence>
<evidence type="ECO:0000256" key="1">
    <source>
        <dbReference type="ARBA" id="ARBA00022786"/>
    </source>
</evidence>
<dbReference type="VEuPathDB" id="CryptoDB:Cvel_4171"/>
<dbReference type="InterPro" id="IPR045464">
    <property type="entry name" value="Hrt3/FBXO9_C"/>
</dbReference>
<feature type="repeat" description="TPR" evidence="2">
    <location>
        <begin position="44"/>
        <end position="77"/>
    </location>
</feature>
<gene>
    <name evidence="5" type="ORF">Cvel_4171</name>
</gene>